<evidence type="ECO:0000313" key="2">
    <source>
        <dbReference type="Proteomes" id="UP000676649"/>
    </source>
</evidence>
<dbReference type="EMBL" id="CP073754">
    <property type="protein sequence ID" value="QWF70568.1"/>
    <property type="molecule type" value="Genomic_DNA"/>
</dbReference>
<dbReference type="InterPro" id="IPR009553">
    <property type="entry name" value="DUF1173"/>
</dbReference>
<name>A0A975MMG0_9GAMM</name>
<dbReference type="Proteomes" id="UP000676649">
    <property type="component" value="Chromosome"/>
</dbReference>
<organism evidence="1 2">
    <name type="scientific">Methylomonas paludis</name>
    <dbReference type="NCBI Taxonomy" id="1173101"/>
    <lineage>
        <taxon>Bacteria</taxon>
        <taxon>Pseudomonadati</taxon>
        <taxon>Pseudomonadota</taxon>
        <taxon>Gammaproteobacteria</taxon>
        <taxon>Methylococcales</taxon>
        <taxon>Methylococcaceae</taxon>
        <taxon>Methylomonas</taxon>
    </lineage>
</organism>
<evidence type="ECO:0000313" key="1">
    <source>
        <dbReference type="EMBL" id="QWF70568.1"/>
    </source>
</evidence>
<dbReference type="KEGG" id="mpad:KEF85_14755"/>
<sequence length="417" mass="47856">MSEINIGGTLIEFGLLADSENHFAQQLMARYHRGLVHPYCNCLDDKECREIVIRKRSYYFPSRKGNTSGNHAPWCTLYLNPALTKYSKDNQPAIIENGDRLDVKIKTNLTIITDPKPKVSKIYGSEATANKTKTRASITLLGFLHLCWQKAYLNNWNANCRSNRGINSVASNINKIANTISVSKQELSNKLVIPHWVFREDDNQIRDKEYWDKTREKSIAENQQTLYDNTSYSGKAAIVIGVVNRLVKSRMDNGNIGVSIQLLDKLLWMPAEIAKKAEYSFGQLLSEIGKPDRHIIAICTVFRSKDYYAIGEIALMRTNKQFIPVDSSYELQVADKLIDECRAFTKPLKLGDDPYLPDFVLNDCRGKWVLEVFGVTGDEKYHIRKLEKIQYYHDKHMQCWRWSPESDRGIPSFPSNE</sequence>
<keyword evidence="2" id="KW-1185">Reference proteome</keyword>
<dbReference type="Pfam" id="PF06666">
    <property type="entry name" value="DUF1173"/>
    <property type="match status" value="1"/>
</dbReference>
<protein>
    <submittedName>
        <fullName evidence="1">DUF1173 family protein</fullName>
    </submittedName>
</protein>
<gene>
    <name evidence="1" type="ORF">KEF85_14755</name>
</gene>
<reference evidence="1" key="1">
    <citation type="submission" date="2021-04" db="EMBL/GenBank/DDBJ databases">
        <title>Draft genome sequence data of methanotrophic Methylovulum sp. strain S1L and Methylomonas sp. strain S2AM isolated from boreal lake water columns.</title>
        <authorList>
            <person name="Rissanen A.J."/>
            <person name="Mangayil R."/>
            <person name="Svenning M.M."/>
            <person name="Khanongnuch R."/>
        </authorList>
    </citation>
    <scope>NUCLEOTIDE SEQUENCE</scope>
    <source>
        <strain evidence="1">S2AM</strain>
    </source>
</reference>
<accession>A0A975MMG0</accession>
<proteinExistence type="predicted"/>
<dbReference type="RefSeq" id="WP_215581874.1">
    <property type="nucleotide sequence ID" value="NZ_CP073754.1"/>
</dbReference>
<dbReference type="AlphaFoldDB" id="A0A975MMG0"/>